<accession>A0A7W7GTG8</accession>
<comment type="catalytic activity">
    <reaction evidence="9">
        <text>2 nitric oxide + NADH + 2 O2 = 2 nitrate + NAD(+) + H(+)</text>
        <dbReference type="Rhea" id="RHEA:19469"/>
        <dbReference type="ChEBI" id="CHEBI:15378"/>
        <dbReference type="ChEBI" id="CHEBI:15379"/>
        <dbReference type="ChEBI" id="CHEBI:16480"/>
        <dbReference type="ChEBI" id="CHEBI:17632"/>
        <dbReference type="ChEBI" id="CHEBI:57540"/>
        <dbReference type="ChEBI" id="CHEBI:57945"/>
        <dbReference type="EC" id="1.14.12.17"/>
    </reaction>
</comment>
<dbReference type="PROSITE" id="PS01033">
    <property type="entry name" value="GLOBIN"/>
    <property type="match status" value="1"/>
</dbReference>
<dbReference type="Gene3D" id="3.40.50.80">
    <property type="entry name" value="Nucleotide-binding domain of ferredoxin-NADP reductase (FNR) module"/>
    <property type="match status" value="1"/>
</dbReference>
<evidence type="ECO:0000256" key="9">
    <source>
        <dbReference type="ARBA" id="ARBA00048649"/>
    </source>
</evidence>
<organism evidence="14 15">
    <name type="scientific">Actinoplanes octamycinicus</name>
    <dbReference type="NCBI Taxonomy" id="135948"/>
    <lineage>
        <taxon>Bacteria</taxon>
        <taxon>Bacillati</taxon>
        <taxon>Actinomycetota</taxon>
        <taxon>Actinomycetes</taxon>
        <taxon>Micromonosporales</taxon>
        <taxon>Micromonosporaceae</taxon>
        <taxon>Actinoplanes</taxon>
    </lineage>
</organism>
<dbReference type="EC" id="1.14.12.17" evidence="4"/>
<dbReference type="GO" id="GO:0020037">
    <property type="term" value="F:heme binding"/>
    <property type="evidence" value="ECO:0007669"/>
    <property type="project" value="InterPro"/>
</dbReference>
<dbReference type="GO" id="GO:0051537">
    <property type="term" value="F:2 iron, 2 sulfur cluster binding"/>
    <property type="evidence" value="ECO:0007669"/>
    <property type="project" value="UniProtKB-KW"/>
</dbReference>
<dbReference type="Pfam" id="PF00970">
    <property type="entry name" value="FAD_binding_6"/>
    <property type="match status" value="1"/>
</dbReference>
<evidence type="ECO:0000259" key="13">
    <source>
        <dbReference type="PROSITE" id="PS51384"/>
    </source>
</evidence>
<dbReference type="SUPFAM" id="SSF52343">
    <property type="entry name" value="Ferredoxin reductase-like, C-terminal NADP-linked domain"/>
    <property type="match status" value="1"/>
</dbReference>
<evidence type="ECO:0000256" key="4">
    <source>
        <dbReference type="ARBA" id="ARBA00012229"/>
    </source>
</evidence>
<evidence type="ECO:0000256" key="2">
    <source>
        <dbReference type="ARBA" id="ARBA00001974"/>
    </source>
</evidence>
<evidence type="ECO:0000256" key="8">
    <source>
        <dbReference type="ARBA" id="ARBA00023027"/>
    </source>
</evidence>
<dbReference type="RefSeq" id="WP_185038327.1">
    <property type="nucleotide sequence ID" value="NZ_BAABFG010000005.1"/>
</dbReference>
<reference evidence="14 15" key="1">
    <citation type="submission" date="2020-08" db="EMBL/GenBank/DDBJ databases">
        <title>Sequencing the genomes of 1000 actinobacteria strains.</title>
        <authorList>
            <person name="Klenk H.-P."/>
        </authorList>
    </citation>
    <scope>NUCLEOTIDE SEQUENCE [LARGE SCALE GENOMIC DNA]</scope>
    <source>
        <strain evidence="14 15">DSM 45809</strain>
    </source>
</reference>
<evidence type="ECO:0000256" key="3">
    <source>
        <dbReference type="ARBA" id="ARBA00006401"/>
    </source>
</evidence>
<evidence type="ECO:0000313" key="15">
    <source>
        <dbReference type="Proteomes" id="UP000546162"/>
    </source>
</evidence>
<dbReference type="PANTHER" id="PTHR47354">
    <property type="entry name" value="NADH OXIDOREDUCTASE HCR"/>
    <property type="match status" value="1"/>
</dbReference>
<evidence type="ECO:0000256" key="10">
    <source>
        <dbReference type="ARBA" id="ARBA00049433"/>
    </source>
</evidence>
<keyword evidence="11" id="KW-0813">Transport</keyword>
<comment type="catalytic activity">
    <reaction evidence="10">
        <text>2 nitric oxide + NADPH + 2 O2 = 2 nitrate + NADP(+) + H(+)</text>
        <dbReference type="Rhea" id="RHEA:19465"/>
        <dbReference type="ChEBI" id="CHEBI:15378"/>
        <dbReference type="ChEBI" id="CHEBI:15379"/>
        <dbReference type="ChEBI" id="CHEBI:16480"/>
        <dbReference type="ChEBI" id="CHEBI:17632"/>
        <dbReference type="ChEBI" id="CHEBI:57783"/>
        <dbReference type="ChEBI" id="CHEBI:58349"/>
        <dbReference type="EC" id="1.14.12.17"/>
    </reaction>
</comment>
<dbReference type="Gene3D" id="1.10.490.10">
    <property type="entry name" value="Globins"/>
    <property type="match status" value="1"/>
</dbReference>
<evidence type="ECO:0000256" key="11">
    <source>
        <dbReference type="RuleBase" id="RU000356"/>
    </source>
</evidence>
<evidence type="ECO:0000256" key="5">
    <source>
        <dbReference type="ARBA" id="ARBA00022714"/>
    </source>
</evidence>
<dbReference type="InterPro" id="IPR001433">
    <property type="entry name" value="OxRdtase_FAD/NAD-bd"/>
</dbReference>
<keyword evidence="5" id="KW-0001">2Fe-2S</keyword>
<dbReference type="InterPro" id="IPR017927">
    <property type="entry name" value="FAD-bd_FR_type"/>
</dbReference>
<gene>
    <name evidence="14" type="ORF">BJY16_001450</name>
</gene>
<keyword evidence="11" id="KW-0408">Iron</keyword>
<dbReference type="GO" id="GO:0005344">
    <property type="term" value="F:oxygen carrier activity"/>
    <property type="evidence" value="ECO:0007669"/>
    <property type="project" value="UniProtKB-KW"/>
</dbReference>
<keyword evidence="11" id="KW-0561">Oxygen transport</keyword>
<dbReference type="InterPro" id="IPR009050">
    <property type="entry name" value="Globin-like_sf"/>
</dbReference>
<dbReference type="Gene3D" id="2.40.30.10">
    <property type="entry name" value="Translation factors"/>
    <property type="match status" value="1"/>
</dbReference>
<dbReference type="Pfam" id="PF00042">
    <property type="entry name" value="Globin"/>
    <property type="match status" value="1"/>
</dbReference>
<comment type="caution">
    <text evidence="14">The sequence shown here is derived from an EMBL/GenBank/DDBJ whole genome shotgun (WGS) entry which is preliminary data.</text>
</comment>
<comment type="cofactor">
    <cofactor evidence="2">
        <name>FAD</name>
        <dbReference type="ChEBI" id="CHEBI:57692"/>
    </cofactor>
</comment>
<dbReference type="AlphaFoldDB" id="A0A7W7GTG8"/>
<dbReference type="CDD" id="cd19753">
    <property type="entry name" value="Mb-like_oxidoreductase"/>
    <property type="match status" value="1"/>
</dbReference>
<dbReference type="InterPro" id="IPR012292">
    <property type="entry name" value="Globin/Proto"/>
</dbReference>
<evidence type="ECO:0000256" key="1">
    <source>
        <dbReference type="ARBA" id="ARBA00001970"/>
    </source>
</evidence>
<protein>
    <recommendedName>
        <fullName evidence="4">nitric oxide dioxygenase</fullName>
        <ecNumber evidence="4">1.14.12.17</ecNumber>
    </recommendedName>
</protein>
<keyword evidence="15" id="KW-1185">Reference proteome</keyword>
<keyword evidence="11" id="KW-0479">Metal-binding</keyword>
<evidence type="ECO:0000256" key="6">
    <source>
        <dbReference type="ARBA" id="ARBA00022857"/>
    </source>
</evidence>
<dbReference type="PRINTS" id="PR00371">
    <property type="entry name" value="FPNCR"/>
</dbReference>
<dbReference type="PANTHER" id="PTHR47354:SF5">
    <property type="entry name" value="PROTEIN RFBI"/>
    <property type="match status" value="1"/>
</dbReference>
<keyword evidence="6" id="KW-0521">NADP</keyword>
<dbReference type="InterPro" id="IPR008333">
    <property type="entry name" value="Cbr1-like_FAD-bd_dom"/>
</dbReference>
<dbReference type="InterPro" id="IPR050415">
    <property type="entry name" value="MRET"/>
</dbReference>
<name>A0A7W7GTG8_9ACTN</name>
<dbReference type="CDD" id="cd06187">
    <property type="entry name" value="O2ase_reductase_like"/>
    <property type="match status" value="1"/>
</dbReference>
<dbReference type="Pfam" id="PF00175">
    <property type="entry name" value="NAD_binding_1"/>
    <property type="match status" value="1"/>
</dbReference>
<sequence length="369" mass="41875">MGDLARLLKESWSLVEEHQDKVAGYFYARMFLSHPDLRDLFPVQMDVQRTRLLSAIVTAVQTLEDPERFDDYLRALGRDHRKFHVLPEHYEVVGGALIESMRSFAGEQWGVEYDQAWADAYAVIASKMLAGADADQNPPYWYGEVVAHERRSHDIAVFTVLPLQPLEFRAGQYLSLEATPYQPRLWRTYSPANAPRRDNSLEFHVRALGAGWVSSALVRRLKVGDMIKLAAPMGTMTLDRRSTRDAVFVAGGTGLAPVKSLLEELTRYNRTRWVHVFFGARTRDDLYDLADLNRLAARYPWLSVVTACSEDPTFPGEQGNISDIVARYGPWNEHDFFVSGSGPMVKATLKTLAELQVPPMRIKYDSFTD</sequence>
<evidence type="ECO:0000256" key="7">
    <source>
        <dbReference type="ARBA" id="ARBA00023014"/>
    </source>
</evidence>
<dbReference type="SUPFAM" id="SSF63380">
    <property type="entry name" value="Riboflavin synthase domain-like"/>
    <property type="match status" value="1"/>
</dbReference>
<dbReference type="GO" id="GO:0019825">
    <property type="term" value="F:oxygen binding"/>
    <property type="evidence" value="ECO:0007669"/>
    <property type="project" value="InterPro"/>
</dbReference>
<feature type="domain" description="Globin" evidence="12">
    <location>
        <begin position="1"/>
        <end position="133"/>
    </location>
</feature>
<dbReference type="PRINTS" id="PR00410">
    <property type="entry name" value="PHEHYDRXLASE"/>
</dbReference>
<dbReference type="InterPro" id="IPR017938">
    <property type="entry name" value="Riboflavin_synthase-like_b-brl"/>
</dbReference>
<dbReference type="InterPro" id="IPR001709">
    <property type="entry name" value="Flavoprot_Pyr_Nucl_cyt_Rdtase"/>
</dbReference>
<evidence type="ECO:0000313" key="14">
    <source>
        <dbReference type="EMBL" id="MBB4737991.1"/>
    </source>
</evidence>
<dbReference type="SUPFAM" id="SSF46458">
    <property type="entry name" value="Globin-like"/>
    <property type="match status" value="1"/>
</dbReference>
<dbReference type="EMBL" id="JACHNB010000001">
    <property type="protein sequence ID" value="MBB4737991.1"/>
    <property type="molecule type" value="Genomic_DNA"/>
</dbReference>
<keyword evidence="11" id="KW-0349">Heme</keyword>
<dbReference type="InterPro" id="IPR039261">
    <property type="entry name" value="FNR_nucleotide-bd"/>
</dbReference>
<dbReference type="Proteomes" id="UP000546162">
    <property type="component" value="Unassembled WGS sequence"/>
</dbReference>
<proteinExistence type="inferred from homology"/>
<evidence type="ECO:0000259" key="12">
    <source>
        <dbReference type="PROSITE" id="PS01033"/>
    </source>
</evidence>
<dbReference type="PROSITE" id="PS51384">
    <property type="entry name" value="FAD_FR"/>
    <property type="match status" value="1"/>
</dbReference>
<feature type="domain" description="FAD-binding FR-type" evidence="13">
    <location>
        <begin position="138"/>
        <end position="239"/>
    </location>
</feature>
<keyword evidence="7" id="KW-0411">Iron-sulfur</keyword>
<comment type="cofactor">
    <cofactor evidence="1">
        <name>heme b</name>
        <dbReference type="ChEBI" id="CHEBI:60344"/>
    </cofactor>
</comment>
<keyword evidence="8" id="KW-0520">NAD</keyword>
<dbReference type="GO" id="GO:0008941">
    <property type="term" value="F:nitric oxide dioxygenase NAD(P)H activity"/>
    <property type="evidence" value="ECO:0007669"/>
    <property type="project" value="UniProtKB-EC"/>
</dbReference>
<comment type="similarity">
    <text evidence="3">In the C-terminal section; belongs to the flavoprotein pyridine nucleotide cytochrome reductase family.</text>
</comment>
<dbReference type="InterPro" id="IPR000971">
    <property type="entry name" value="Globin"/>
</dbReference>
<comment type="similarity">
    <text evidence="11">Belongs to the globin family.</text>
</comment>